<keyword evidence="2 5" id="KW-0812">Transmembrane</keyword>
<keyword evidence="7" id="KW-1185">Reference proteome</keyword>
<evidence type="ECO:0000313" key="7">
    <source>
        <dbReference type="Proteomes" id="UP001596542"/>
    </source>
</evidence>
<evidence type="ECO:0000256" key="2">
    <source>
        <dbReference type="ARBA" id="ARBA00022692"/>
    </source>
</evidence>
<keyword evidence="4 5" id="KW-0472">Membrane</keyword>
<comment type="subcellular location">
    <subcellularLocation>
        <location evidence="1">Membrane</location>
        <topology evidence="1">Multi-pass membrane protein</topology>
    </subcellularLocation>
</comment>
<feature type="transmembrane region" description="Helical" evidence="5">
    <location>
        <begin position="126"/>
        <end position="148"/>
    </location>
</feature>
<feature type="transmembrane region" description="Helical" evidence="5">
    <location>
        <begin position="21"/>
        <end position="43"/>
    </location>
</feature>
<evidence type="ECO:0000256" key="5">
    <source>
        <dbReference type="SAM" id="Phobius"/>
    </source>
</evidence>
<feature type="transmembrane region" description="Helical" evidence="5">
    <location>
        <begin position="198"/>
        <end position="220"/>
    </location>
</feature>
<evidence type="ECO:0000256" key="1">
    <source>
        <dbReference type="ARBA" id="ARBA00004141"/>
    </source>
</evidence>
<dbReference type="RefSeq" id="WP_382271901.1">
    <property type="nucleotide sequence ID" value="NZ_JBHTBU010000001.1"/>
</dbReference>
<evidence type="ECO:0000256" key="4">
    <source>
        <dbReference type="ARBA" id="ARBA00023136"/>
    </source>
</evidence>
<dbReference type="EMBL" id="JBHTBU010000001">
    <property type="protein sequence ID" value="MFC7288330.1"/>
    <property type="molecule type" value="Genomic_DNA"/>
</dbReference>
<feature type="transmembrane region" description="Helical" evidence="5">
    <location>
        <begin position="78"/>
        <end position="105"/>
    </location>
</feature>
<proteinExistence type="predicted"/>
<keyword evidence="3 5" id="KW-1133">Transmembrane helix</keyword>
<dbReference type="Pfam" id="PF07264">
    <property type="entry name" value="EI24"/>
    <property type="match status" value="1"/>
</dbReference>
<comment type="caution">
    <text evidence="6">The sequence shown here is derived from an EMBL/GenBank/DDBJ whole genome shotgun (WGS) entry which is preliminary data.</text>
</comment>
<reference evidence="7" key="1">
    <citation type="journal article" date="2019" name="Int. J. Syst. Evol. Microbiol.">
        <title>The Global Catalogue of Microorganisms (GCM) 10K type strain sequencing project: providing services to taxonomists for standard genome sequencing and annotation.</title>
        <authorList>
            <consortium name="The Broad Institute Genomics Platform"/>
            <consortium name="The Broad Institute Genome Sequencing Center for Infectious Disease"/>
            <person name="Wu L."/>
            <person name="Ma J."/>
        </authorList>
    </citation>
    <scope>NUCLEOTIDE SEQUENCE [LARGE SCALE GENOMIC DNA]</scope>
    <source>
        <strain evidence="7">KACC 12508</strain>
    </source>
</reference>
<organism evidence="6 7">
    <name type="scientific">Herminiimonas glaciei</name>
    <dbReference type="NCBI Taxonomy" id="523788"/>
    <lineage>
        <taxon>Bacteria</taxon>
        <taxon>Pseudomonadati</taxon>
        <taxon>Pseudomonadota</taxon>
        <taxon>Betaproteobacteria</taxon>
        <taxon>Burkholderiales</taxon>
        <taxon>Oxalobacteraceae</taxon>
        <taxon>Herminiimonas</taxon>
    </lineage>
</organism>
<dbReference type="Proteomes" id="UP001596542">
    <property type="component" value="Unassembled WGS sequence"/>
</dbReference>
<gene>
    <name evidence="6" type="ORF">ACFQPC_09810</name>
</gene>
<evidence type="ECO:0000313" key="6">
    <source>
        <dbReference type="EMBL" id="MFC7288330.1"/>
    </source>
</evidence>
<feature type="transmembrane region" description="Helical" evidence="5">
    <location>
        <begin position="154"/>
        <end position="172"/>
    </location>
</feature>
<feature type="transmembrane region" description="Helical" evidence="5">
    <location>
        <begin position="226"/>
        <end position="250"/>
    </location>
</feature>
<dbReference type="InterPro" id="IPR059112">
    <property type="entry name" value="CysZ/EI24"/>
</dbReference>
<sequence length="306" mass="34234">MRQVLTSFGRALLSQLHFRMLMLSVIPFVLSIIVWGIGLWLYLQTMIDWLQNYFVENDGFRVTNELLMWLGLGALKTVVVPLIAMWILLPLMILTALIFVGVMAMPVIVKHVGSRRYKDLEARKGGTFFGSLWMSTSSFTIFLVLWLITLPLSLIPPLTFVIQPVLWGWLTYRVMAYDALADHADPEERKIILRIHRWQLLVIGAITGAMGAAPTLLWLGGALSVIFFPVLAAGAIWLYVLVFIFSGLWFQHYCMDALTQYRAQQAAAKAAEQAVTQAIAPTPAEAVIVLPPPADDKPGNPQNPQT</sequence>
<protein>
    <submittedName>
        <fullName evidence="6">EI24 domain-containing protein</fullName>
    </submittedName>
</protein>
<evidence type="ECO:0000256" key="3">
    <source>
        <dbReference type="ARBA" id="ARBA00022989"/>
    </source>
</evidence>
<accession>A0ABW2IB81</accession>
<name>A0ABW2IB81_9BURK</name>